<name>A0AAU9KYE8_9STRA</name>
<organism evidence="1 2">
    <name type="scientific">Peronospora belbahrii</name>
    <dbReference type="NCBI Taxonomy" id="622444"/>
    <lineage>
        <taxon>Eukaryota</taxon>
        <taxon>Sar</taxon>
        <taxon>Stramenopiles</taxon>
        <taxon>Oomycota</taxon>
        <taxon>Peronosporomycetes</taxon>
        <taxon>Peronosporales</taxon>
        <taxon>Peronosporaceae</taxon>
        <taxon>Peronospora</taxon>
    </lineage>
</organism>
<evidence type="ECO:0000313" key="2">
    <source>
        <dbReference type="Proteomes" id="UP001160483"/>
    </source>
</evidence>
<evidence type="ECO:0000313" key="1">
    <source>
        <dbReference type="EMBL" id="CAH0476641.1"/>
    </source>
</evidence>
<sequence>MAYQLPVVVFVMQEGMTRCFLTRAEPKTLEEAFALTLKEDYTVASSYLHAASQLPRMSGPEPMTIDAFEASRGRGNQFDRNIRSQNTIKCFR</sequence>
<dbReference type="EMBL" id="CAKKTJ010000158">
    <property type="protein sequence ID" value="CAH0476641.1"/>
    <property type="molecule type" value="Genomic_DNA"/>
</dbReference>
<accession>A0AAU9KYE8</accession>
<reference evidence="1" key="1">
    <citation type="submission" date="2021-11" db="EMBL/GenBank/DDBJ databases">
        <authorList>
            <person name="Islam A."/>
            <person name="Islam S."/>
            <person name="Flora M.S."/>
            <person name="Rahman M."/>
            <person name="Ziaur R.M."/>
            <person name="Epstein J.H."/>
            <person name="Hassan M."/>
            <person name="Klassen M."/>
            <person name="Woodard K."/>
            <person name="Webb A."/>
            <person name="Webby R.J."/>
            <person name="El Zowalaty M.E."/>
        </authorList>
    </citation>
    <scope>NUCLEOTIDE SEQUENCE</scope>
    <source>
        <strain evidence="1">Pbs3</strain>
    </source>
</reference>
<gene>
    <name evidence="1" type="ORF">PBS003_LOCUS3413</name>
</gene>
<dbReference type="Proteomes" id="UP001160483">
    <property type="component" value="Unassembled WGS sequence"/>
</dbReference>
<dbReference type="AlphaFoldDB" id="A0AAU9KYE8"/>
<comment type="caution">
    <text evidence="1">The sequence shown here is derived from an EMBL/GenBank/DDBJ whole genome shotgun (WGS) entry which is preliminary data.</text>
</comment>
<protein>
    <submittedName>
        <fullName evidence="1">Uncharacterized protein</fullName>
    </submittedName>
</protein>
<proteinExistence type="predicted"/>